<reference evidence="2" key="1">
    <citation type="journal article" date="2015" name="Nature">
        <title>Complex archaea that bridge the gap between prokaryotes and eukaryotes.</title>
        <authorList>
            <person name="Spang A."/>
            <person name="Saw J.H."/>
            <person name="Jorgensen S.L."/>
            <person name="Zaremba-Niedzwiedzka K."/>
            <person name="Martijn J."/>
            <person name="Lind A.E."/>
            <person name="van Eijk R."/>
            <person name="Schleper C."/>
            <person name="Guy L."/>
            <person name="Ettema T.J."/>
        </authorList>
    </citation>
    <scope>NUCLEOTIDE SEQUENCE</scope>
</reference>
<evidence type="ECO:0000256" key="1">
    <source>
        <dbReference type="SAM" id="MobiDB-lite"/>
    </source>
</evidence>
<protein>
    <submittedName>
        <fullName evidence="2">Uncharacterized protein</fullName>
    </submittedName>
</protein>
<dbReference type="EMBL" id="LAZR01014663">
    <property type="protein sequence ID" value="KKM16489.1"/>
    <property type="molecule type" value="Genomic_DNA"/>
</dbReference>
<organism evidence="2">
    <name type="scientific">marine sediment metagenome</name>
    <dbReference type="NCBI Taxonomy" id="412755"/>
    <lineage>
        <taxon>unclassified sequences</taxon>
        <taxon>metagenomes</taxon>
        <taxon>ecological metagenomes</taxon>
    </lineage>
</organism>
<sequence>MPGTTARFINIVKITEIKDIDYIVHLINTFSGESWVFKIYKDLWESAMEIRKIDKLSIITSKEDEDTKKKEDEDKKKEKLSKVAKVYI</sequence>
<accession>A0A0F9I9X4</accession>
<gene>
    <name evidence="2" type="ORF">LCGC14_1685410</name>
</gene>
<feature type="region of interest" description="Disordered" evidence="1">
    <location>
        <begin position="63"/>
        <end position="88"/>
    </location>
</feature>
<feature type="compositionally biased region" description="Basic and acidic residues" evidence="1">
    <location>
        <begin position="63"/>
        <end position="81"/>
    </location>
</feature>
<comment type="caution">
    <text evidence="2">The sequence shown here is derived from an EMBL/GenBank/DDBJ whole genome shotgun (WGS) entry which is preliminary data.</text>
</comment>
<evidence type="ECO:0000313" key="2">
    <source>
        <dbReference type="EMBL" id="KKM16489.1"/>
    </source>
</evidence>
<name>A0A0F9I9X4_9ZZZZ</name>
<proteinExistence type="predicted"/>
<dbReference type="AlphaFoldDB" id="A0A0F9I9X4"/>